<keyword evidence="2" id="KW-1185">Reference proteome</keyword>
<reference evidence="1 2" key="1">
    <citation type="journal article" date="2015" name="Sci. Rep.">
        <title>The genome of Leishmania panamensis: insights into genomics of the L. (Viannia) subgenus.</title>
        <authorList>
            <person name="Llanes A."/>
            <person name="Restrepo C.M."/>
            <person name="Vecchio G.D."/>
            <person name="Anguizola F.J."/>
            <person name="Lleonart R."/>
        </authorList>
    </citation>
    <scope>NUCLEOTIDE SEQUENCE [LARGE SCALE GENOMIC DNA]</scope>
    <source>
        <strain evidence="1 2">MHOM/PA/94/PSC-1</strain>
    </source>
</reference>
<sequence length="350" mass="38549">MTTPPFRDCTLRHPLPHSLSLSLRIAFSFLYSCEVGATRILPSLPLFYICLLVLKRRNPSQDGLRTFYAPSRDYLRPLSSFLFFFPIAMTLDFDVDDAPTFPELVRDARCDVMKGRAMSACWSELADQHTFFKDIAKEGRNRAETFAAVLAAVQGICQAVQRVDLFNSEVEVPSLACTSPFSSPAQGAAGGTWPGSRLEEAQTLAQVARAYLNLYCSTPIPTRAEWVSSLQFLFPQSLNAVSTEANDASAPCPDGDVDAVLTTPTSSTLGRYLTKLRQRVDGVLKELPESEVDGSDGSFVEDELRELLLCCMTVGRRVARATTLPSSDACLTREMVKALQDFVGSSTLEW</sequence>
<accession>A0A088S101</accession>
<dbReference type="Proteomes" id="UP000063063">
    <property type="component" value="Chromosome 34"/>
</dbReference>
<dbReference type="VEuPathDB" id="TriTrypDB:LPMP_343230"/>
<dbReference type="AlphaFoldDB" id="A0A088S101"/>
<dbReference type="VEuPathDB" id="TriTrypDB:LPAL13_340038700"/>
<dbReference type="KEGG" id="lpan:LPMP_343230"/>
<organism evidence="1 2">
    <name type="scientific">Leishmania panamensis</name>
    <dbReference type="NCBI Taxonomy" id="5679"/>
    <lineage>
        <taxon>Eukaryota</taxon>
        <taxon>Discoba</taxon>
        <taxon>Euglenozoa</taxon>
        <taxon>Kinetoplastea</taxon>
        <taxon>Metakinetoplastina</taxon>
        <taxon>Trypanosomatida</taxon>
        <taxon>Trypanosomatidae</taxon>
        <taxon>Leishmaniinae</taxon>
        <taxon>Leishmania</taxon>
        <taxon>Leishmania guyanensis species complex</taxon>
    </lineage>
</organism>
<dbReference type="eggNOG" id="ENOG502SD3Z">
    <property type="taxonomic scope" value="Eukaryota"/>
</dbReference>
<dbReference type="EMBL" id="CP009403">
    <property type="protein sequence ID" value="AIO01949.2"/>
    <property type="molecule type" value="Genomic_DNA"/>
</dbReference>
<evidence type="ECO:0000313" key="1">
    <source>
        <dbReference type="EMBL" id="AIO01949.2"/>
    </source>
</evidence>
<dbReference type="OrthoDB" id="273259at2759"/>
<protein>
    <submittedName>
        <fullName evidence="1">Uncharacterized protein</fullName>
    </submittedName>
</protein>
<evidence type="ECO:0000313" key="2">
    <source>
        <dbReference type="Proteomes" id="UP000063063"/>
    </source>
</evidence>
<dbReference type="GeneID" id="22578828"/>
<gene>
    <name evidence="1" type="ORF">LPMP_343230</name>
</gene>
<dbReference type="RefSeq" id="XP_010702749.1">
    <property type="nucleotide sequence ID" value="XM_010704447.1"/>
</dbReference>
<name>A0A088S101_LEIPA</name>
<proteinExistence type="predicted"/>